<evidence type="ECO:0000313" key="1">
    <source>
        <dbReference type="EMBL" id="KAL3522223.1"/>
    </source>
</evidence>
<comment type="caution">
    <text evidence="1">The sequence shown here is derived from an EMBL/GenBank/DDBJ whole genome shotgun (WGS) entry which is preliminary data.</text>
</comment>
<protein>
    <submittedName>
        <fullName evidence="1">Uncharacterized protein</fullName>
    </submittedName>
</protein>
<proteinExistence type="predicted"/>
<dbReference type="AlphaFoldDB" id="A0ABD2ZSG8"/>
<dbReference type="Proteomes" id="UP001630127">
    <property type="component" value="Unassembled WGS sequence"/>
</dbReference>
<accession>A0ABD2ZSG8</accession>
<keyword evidence="2" id="KW-1185">Reference proteome</keyword>
<name>A0ABD2ZSG8_9GENT</name>
<reference evidence="1 2" key="1">
    <citation type="submission" date="2024-11" db="EMBL/GenBank/DDBJ databases">
        <title>A near-complete genome assembly of Cinchona calisaya.</title>
        <authorList>
            <person name="Lian D.C."/>
            <person name="Zhao X.W."/>
            <person name="Wei L."/>
        </authorList>
    </citation>
    <scope>NUCLEOTIDE SEQUENCE [LARGE SCALE GENOMIC DNA]</scope>
    <source>
        <tissue evidence="1">Nenye</tissue>
    </source>
</reference>
<dbReference type="EMBL" id="JBJUIK010000007">
    <property type="protein sequence ID" value="KAL3522223.1"/>
    <property type="molecule type" value="Genomic_DNA"/>
</dbReference>
<gene>
    <name evidence="1" type="ORF">ACH5RR_015057</name>
</gene>
<organism evidence="1 2">
    <name type="scientific">Cinchona calisaya</name>
    <dbReference type="NCBI Taxonomy" id="153742"/>
    <lineage>
        <taxon>Eukaryota</taxon>
        <taxon>Viridiplantae</taxon>
        <taxon>Streptophyta</taxon>
        <taxon>Embryophyta</taxon>
        <taxon>Tracheophyta</taxon>
        <taxon>Spermatophyta</taxon>
        <taxon>Magnoliopsida</taxon>
        <taxon>eudicotyledons</taxon>
        <taxon>Gunneridae</taxon>
        <taxon>Pentapetalae</taxon>
        <taxon>asterids</taxon>
        <taxon>lamiids</taxon>
        <taxon>Gentianales</taxon>
        <taxon>Rubiaceae</taxon>
        <taxon>Cinchonoideae</taxon>
        <taxon>Cinchoneae</taxon>
        <taxon>Cinchona</taxon>
    </lineage>
</organism>
<dbReference type="PANTHER" id="PTHR34538:SF10">
    <property type="entry name" value="GENOME ASSEMBLY, CHROMOSOME: A06"/>
    <property type="match status" value="1"/>
</dbReference>
<evidence type="ECO:0000313" key="2">
    <source>
        <dbReference type="Proteomes" id="UP001630127"/>
    </source>
</evidence>
<sequence>MMGLAANLSWVNTYTKKHCRRLFLKMRAAVKNVVKNGGKQQLKFQYDPSSYALNFDDGCYELGEKTKAVFVQQNHNSILHNGCSKSATTTWIYVIFLES</sequence>
<dbReference type="PANTHER" id="PTHR34538">
    <property type="entry name" value="EXPRESSED PROTEIN"/>
    <property type="match status" value="1"/>
</dbReference>